<organism evidence="7 8">
    <name type="scientific">Candidatus Andeanibacterium colombiense</name>
    <dbReference type="NCBI Taxonomy" id="3121345"/>
    <lineage>
        <taxon>Bacteria</taxon>
        <taxon>Pseudomonadati</taxon>
        <taxon>Pseudomonadota</taxon>
        <taxon>Alphaproteobacteria</taxon>
        <taxon>Sphingomonadales</taxon>
        <taxon>Sphingomonadaceae</taxon>
        <taxon>Candidatus Andeanibacterium</taxon>
    </lineage>
</organism>
<dbReference type="Proteomes" id="UP001218362">
    <property type="component" value="Chromosome"/>
</dbReference>
<dbReference type="PANTHER" id="PTHR21716:SF61">
    <property type="entry name" value="BLR8064 PROTEIN"/>
    <property type="match status" value="1"/>
</dbReference>
<comment type="similarity">
    <text evidence="2">Belongs to the autoinducer-2 exporter (AI-2E) (TC 2.A.86) family.</text>
</comment>
<dbReference type="GO" id="GO:0016020">
    <property type="term" value="C:membrane"/>
    <property type="evidence" value="ECO:0007669"/>
    <property type="project" value="UniProtKB-SubCell"/>
</dbReference>
<comment type="subcellular location">
    <subcellularLocation>
        <location evidence="1">Membrane</location>
        <topology evidence="1">Multi-pass membrane protein</topology>
    </subcellularLocation>
</comment>
<dbReference type="InterPro" id="IPR002549">
    <property type="entry name" value="AI-2E-like"/>
</dbReference>
<dbReference type="AlphaFoldDB" id="A0AAJ5X440"/>
<keyword evidence="3 6" id="KW-0812">Transmembrane</keyword>
<dbReference type="PANTHER" id="PTHR21716">
    <property type="entry name" value="TRANSMEMBRANE PROTEIN"/>
    <property type="match status" value="1"/>
</dbReference>
<evidence type="ECO:0000256" key="2">
    <source>
        <dbReference type="ARBA" id="ARBA00009773"/>
    </source>
</evidence>
<gene>
    <name evidence="7" type="ORF">P0Y56_09505</name>
</gene>
<keyword evidence="4 6" id="KW-1133">Transmembrane helix</keyword>
<feature type="transmembrane region" description="Helical" evidence="6">
    <location>
        <begin position="16"/>
        <end position="32"/>
    </location>
</feature>
<evidence type="ECO:0000313" key="7">
    <source>
        <dbReference type="EMBL" id="WEK45271.1"/>
    </source>
</evidence>
<feature type="transmembrane region" description="Helical" evidence="6">
    <location>
        <begin position="38"/>
        <end position="54"/>
    </location>
</feature>
<accession>A0AAJ5X440</accession>
<evidence type="ECO:0000256" key="6">
    <source>
        <dbReference type="SAM" id="Phobius"/>
    </source>
</evidence>
<name>A0AAJ5X440_9SPHN</name>
<dbReference type="PROSITE" id="PS51257">
    <property type="entry name" value="PROKAR_LIPOPROTEIN"/>
    <property type="match status" value="1"/>
</dbReference>
<evidence type="ECO:0000256" key="5">
    <source>
        <dbReference type="ARBA" id="ARBA00023136"/>
    </source>
</evidence>
<evidence type="ECO:0000256" key="4">
    <source>
        <dbReference type="ARBA" id="ARBA00022989"/>
    </source>
</evidence>
<reference evidence="7" key="1">
    <citation type="submission" date="2023-03" db="EMBL/GenBank/DDBJ databases">
        <title>Andean soil-derived lignocellulolytic bacterial consortium as a source of novel taxa and putative plastic-active enzymes.</title>
        <authorList>
            <person name="Diaz-Garcia L."/>
            <person name="Chuvochina M."/>
            <person name="Feuerriegel G."/>
            <person name="Bunk B."/>
            <person name="Sproer C."/>
            <person name="Streit W.R."/>
            <person name="Rodriguez L.M."/>
            <person name="Overmann J."/>
            <person name="Jimenez D.J."/>
        </authorList>
    </citation>
    <scope>NUCLEOTIDE SEQUENCE</scope>
    <source>
        <strain evidence="7">MAG 26</strain>
    </source>
</reference>
<evidence type="ECO:0000256" key="1">
    <source>
        <dbReference type="ARBA" id="ARBA00004141"/>
    </source>
</evidence>
<dbReference type="EMBL" id="CP119316">
    <property type="protein sequence ID" value="WEK45271.1"/>
    <property type="molecule type" value="Genomic_DNA"/>
</dbReference>
<feature type="transmembrane region" description="Helical" evidence="6">
    <location>
        <begin position="66"/>
        <end position="92"/>
    </location>
</feature>
<proteinExistence type="inferred from homology"/>
<dbReference type="Pfam" id="PF01594">
    <property type="entry name" value="AI-2E_transport"/>
    <property type="match status" value="1"/>
</dbReference>
<feature type="transmembrane region" description="Helical" evidence="6">
    <location>
        <begin position="280"/>
        <end position="299"/>
    </location>
</feature>
<feature type="transmembrane region" description="Helical" evidence="6">
    <location>
        <begin position="217"/>
        <end position="238"/>
    </location>
</feature>
<feature type="transmembrane region" description="Helical" evidence="6">
    <location>
        <begin position="244"/>
        <end position="273"/>
    </location>
</feature>
<dbReference type="KEGG" id="acob:P0Y56_09505"/>
<evidence type="ECO:0000313" key="8">
    <source>
        <dbReference type="Proteomes" id="UP001218362"/>
    </source>
</evidence>
<sequence length="367" mass="38648">MPRKTIQQLSSEQRRAALAAVILLACAGLWTLLPFFPAFGWAIVFAVSLWPYYAKLGERWPQHRGILLPGLAVFLTLLLFVAPLTMIATALAQDSAALIAWEHQAALQGVPAPAMLQNLPFSEQLTGWWQANLARPGALSHLPIFAQQGSTFDLGGRFLGAVLHRVLLVVFMLLILFFLLRGGEDIAQGLRRGSARAFGPAGETVGEQIVRAIRGTVNGLVVVGLGEGVLMGAAYYIAGVPHPAVLGLLTGLLSAIPLGAVIAYAIAAGLLVLQGAIGEAVGIAVFGSVVVFVADHFIRPVLIGGTTRLPFLLVLLGIIGGIEAWGLVGIVLGPALMAALLLLWREWIGTQPGPLNPPDTEAAETGD</sequence>
<feature type="transmembrane region" description="Helical" evidence="6">
    <location>
        <begin position="311"/>
        <end position="344"/>
    </location>
</feature>
<protein>
    <submittedName>
        <fullName evidence="7">AI-2E family transporter</fullName>
    </submittedName>
</protein>
<evidence type="ECO:0000256" key="3">
    <source>
        <dbReference type="ARBA" id="ARBA00022692"/>
    </source>
</evidence>
<keyword evidence="5 6" id="KW-0472">Membrane</keyword>
<feature type="transmembrane region" description="Helical" evidence="6">
    <location>
        <begin position="162"/>
        <end position="182"/>
    </location>
</feature>